<sequence>MYINNVGLIVQALLAAGNPDWDRADGGERQAAQVSIISIANAAGRILIGLGADHGKNKYDAPRSYFLVITALVAIASQVSLMYAEIPNHLWMSSGLLGLAYGATFGLCPVLTIEWFGIGHFSGNWGFVSLAPVVSGNLFNLMFGRNLDNRATESKPTIAPPSHALIRGLPSSKELLCYDGNACYTDSIRVSLFACFCALAISVFAAWRDKQRQEPGYSKAGVLWTVDEESPSSSQAR</sequence>
<evidence type="ECO:0000313" key="7">
    <source>
        <dbReference type="Proteomes" id="UP000012065"/>
    </source>
</evidence>
<evidence type="ECO:0000256" key="2">
    <source>
        <dbReference type="ARBA" id="ARBA00022692"/>
    </source>
</evidence>
<dbReference type="Proteomes" id="UP000012065">
    <property type="component" value="Unassembled WGS sequence"/>
</dbReference>
<keyword evidence="4 5" id="KW-0472">Membrane</keyword>
<comment type="caution">
    <text evidence="6">The sequence shown here is derived from an EMBL/GenBank/DDBJ whole genome shotgun (WGS) entry which is preliminary data.</text>
</comment>
<feature type="transmembrane region" description="Helical" evidence="5">
    <location>
        <begin position="64"/>
        <end position="84"/>
    </location>
</feature>
<feature type="transmembrane region" description="Helical" evidence="5">
    <location>
        <begin position="125"/>
        <end position="143"/>
    </location>
</feature>
<evidence type="ECO:0000256" key="3">
    <source>
        <dbReference type="ARBA" id="ARBA00022989"/>
    </source>
</evidence>
<dbReference type="EMBL" id="CAOJ01002986">
    <property type="protein sequence ID" value="CCO28224.1"/>
    <property type="molecule type" value="Genomic_DNA"/>
</dbReference>
<dbReference type="PANTHER" id="PTHR21576:SF160">
    <property type="entry name" value="NODULIN-LIKE DOMAIN-CONTAINING PROTEIN"/>
    <property type="match status" value="1"/>
</dbReference>
<comment type="subcellular location">
    <subcellularLocation>
        <location evidence="1">Membrane</location>
        <topology evidence="1">Multi-pass membrane protein</topology>
    </subcellularLocation>
</comment>
<gene>
    <name evidence="6" type="ORF">BN14_02217</name>
</gene>
<evidence type="ECO:0000256" key="1">
    <source>
        <dbReference type="ARBA" id="ARBA00004141"/>
    </source>
</evidence>
<dbReference type="GO" id="GO:0000329">
    <property type="term" value="C:fungal-type vacuole membrane"/>
    <property type="evidence" value="ECO:0007669"/>
    <property type="project" value="TreeGrafter"/>
</dbReference>
<evidence type="ECO:0000313" key="6">
    <source>
        <dbReference type="EMBL" id="CCO28224.1"/>
    </source>
</evidence>
<evidence type="ECO:0000256" key="5">
    <source>
        <dbReference type="SAM" id="Phobius"/>
    </source>
</evidence>
<reference evidence="6 7" key="1">
    <citation type="journal article" date="2013" name="J. Biotechnol.">
        <title>Establishment and interpretation of the genome sequence of the phytopathogenic fungus Rhizoctonia solani AG1-IB isolate 7/3/14.</title>
        <authorList>
            <person name="Wibberg D.W."/>
            <person name="Jelonek L.J."/>
            <person name="Rupp O.R."/>
            <person name="Hennig M.H."/>
            <person name="Eikmeyer F.E."/>
            <person name="Goesmann A.G."/>
            <person name="Hartmann A.H."/>
            <person name="Borriss R.B."/>
            <person name="Grosch R.G."/>
            <person name="Puehler A.P."/>
            <person name="Schlueter A.S."/>
        </authorList>
    </citation>
    <scope>NUCLEOTIDE SEQUENCE [LARGE SCALE GENOMIC DNA]</scope>
    <source>
        <strain evidence="7">AG1-IB / isolate 7/3/14</strain>
    </source>
</reference>
<evidence type="ECO:0000256" key="4">
    <source>
        <dbReference type="ARBA" id="ARBA00023136"/>
    </source>
</evidence>
<keyword evidence="3 5" id="KW-1133">Transmembrane helix</keyword>
<name>M5BMN9_THACB</name>
<dbReference type="InterPro" id="IPR036259">
    <property type="entry name" value="MFS_trans_sf"/>
</dbReference>
<feature type="transmembrane region" description="Helical" evidence="5">
    <location>
        <begin position="90"/>
        <end position="113"/>
    </location>
</feature>
<dbReference type="HOGENOM" id="CLU_118660_0_0_1"/>
<dbReference type="AlphaFoldDB" id="M5BMN9"/>
<dbReference type="SUPFAM" id="SSF103473">
    <property type="entry name" value="MFS general substrate transporter"/>
    <property type="match status" value="1"/>
</dbReference>
<protein>
    <submittedName>
        <fullName evidence="6">Putative transporter MCH1</fullName>
    </submittedName>
</protein>
<keyword evidence="2 5" id="KW-0812">Transmembrane</keyword>
<accession>M5BMN9</accession>
<feature type="transmembrane region" description="Helical" evidence="5">
    <location>
        <begin position="188"/>
        <end position="207"/>
    </location>
</feature>
<dbReference type="PANTHER" id="PTHR21576">
    <property type="entry name" value="UNCHARACTERIZED NODULIN-LIKE PROTEIN"/>
    <property type="match status" value="1"/>
</dbReference>
<proteinExistence type="predicted"/>
<organism evidence="6 7">
    <name type="scientific">Thanatephorus cucumeris (strain AG1-IB / isolate 7/3/14)</name>
    <name type="common">Lettuce bottom rot fungus</name>
    <name type="synonym">Rhizoctonia solani</name>
    <dbReference type="NCBI Taxonomy" id="1108050"/>
    <lineage>
        <taxon>Eukaryota</taxon>
        <taxon>Fungi</taxon>
        <taxon>Dikarya</taxon>
        <taxon>Basidiomycota</taxon>
        <taxon>Agaricomycotina</taxon>
        <taxon>Agaricomycetes</taxon>
        <taxon>Cantharellales</taxon>
        <taxon>Ceratobasidiaceae</taxon>
        <taxon>Rhizoctonia</taxon>
        <taxon>Rhizoctonia solani AG-1</taxon>
    </lineage>
</organism>